<organism evidence="1 2">
    <name type="scientific">Candidatus Scalindua rubra</name>
    <dbReference type="NCBI Taxonomy" id="1872076"/>
    <lineage>
        <taxon>Bacteria</taxon>
        <taxon>Pseudomonadati</taxon>
        <taxon>Planctomycetota</taxon>
        <taxon>Candidatus Brocadiia</taxon>
        <taxon>Candidatus Brocadiales</taxon>
        <taxon>Candidatus Scalinduaceae</taxon>
        <taxon>Candidatus Scalindua</taxon>
    </lineage>
</organism>
<dbReference type="Proteomes" id="UP000094056">
    <property type="component" value="Unassembled WGS sequence"/>
</dbReference>
<name>A0A1E3X8V0_9BACT</name>
<dbReference type="EMBL" id="MAYW01000079">
    <property type="protein sequence ID" value="ODS32063.1"/>
    <property type="molecule type" value="Genomic_DNA"/>
</dbReference>
<gene>
    <name evidence="1" type="ORF">SCARUB_02816</name>
</gene>
<accession>A0A1E3X8V0</accession>
<reference evidence="1 2" key="1">
    <citation type="submission" date="2016-07" db="EMBL/GenBank/DDBJ databases">
        <title>Draft genome of Scalindua rubra, obtained from a brine-seawater interface in the Red Sea, sheds light on salt adaptation in anammox bacteria.</title>
        <authorList>
            <person name="Speth D.R."/>
            <person name="Lagkouvardos I."/>
            <person name="Wang Y."/>
            <person name="Qian P.-Y."/>
            <person name="Dutilh B.E."/>
            <person name="Jetten M.S."/>
        </authorList>
    </citation>
    <scope>NUCLEOTIDE SEQUENCE [LARGE SCALE GENOMIC DNA]</scope>
    <source>
        <strain evidence="1">BSI-1</strain>
    </source>
</reference>
<protein>
    <submittedName>
        <fullName evidence="1">Uncharacterized protein</fullName>
    </submittedName>
</protein>
<dbReference type="AlphaFoldDB" id="A0A1E3X8V0"/>
<proteinExistence type="predicted"/>
<evidence type="ECO:0000313" key="1">
    <source>
        <dbReference type="EMBL" id="ODS32063.1"/>
    </source>
</evidence>
<evidence type="ECO:0000313" key="2">
    <source>
        <dbReference type="Proteomes" id="UP000094056"/>
    </source>
</evidence>
<sequence>MSNAYVVGKDAVTIKMTRVKCKNENKELQILLEQNYDLLPSEQIKPNDPCRWFLIRREMPVQDPSSGDNRWSIDFFFVEQRGIPTFVECKRFQDTRRSDSPHLLYGRGPL</sequence>
<comment type="caution">
    <text evidence="1">The sequence shown here is derived from an EMBL/GenBank/DDBJ whole genome shotgun (WGS) entry which is preliminary data.</text>
</comment>